<comment type="caution">
    <text evidence="1">The sequence shown here is derived from an EMBL/GenBank/DDBJ whole genome shotgun (WGS) entry which is preliminary data.</text>
</comment>
<sequence length="318" mass="33742">MPATTAIALLKLFLLGPLAYLIDLASAPLSPLFPFPLATTLHAARVGLAYKGRVKALGFDGAMNARGRGVEWAGYLVMCWGGSFITSFLQQTPPPQLLSPLPWLNYLSIYLFVSNPGIVSLLPSPAILDTLLPIIDGLTRSFPISGAVLSTSSHPNPAVRSSLMFQLLCGGLSASGGGLAATTLNVFNPEWRLSTPPILFSGILGSLDFIAGCSAAAIFGFLTASHPAYLPWIHAARALIPNGQEKPATTTGDALMTVLGARSVVVLFLSIVYASRAFVMHWYPMLVASQPKSSLGAVREKSARDADRIIPVKEKKRA</sequence>
<protein>
    <submittedName>
        <fullName evidence="1">Uncharacterized protein</fullName>
    </submittedName>
</protein>
<keyword evidence="2" id="KW-1185">Reference proteome</keyword>
<reference evidence="1" key="1">
    <citation type="submission" date="2023-04" db="EMBL/GenBank/DDBJ databases">
        <title>Draft Genome sequencing of Naganishia species isolated from polar environments using Oxford Nanopore Technology.</title>
        <authorList>
            <person name="Leo P."/>
            <person name="Venkateswaran K."/>
        </authorList>
    </citation>
    <scope>NUCLEOTIDE SEQUENCE</scope>
    <source>
        <strain evidence="1">MNA-CCFEE 5261</strain>
    </source>
</reference>
<organism evidence="1 2">
    <name type="scientific">Naganishia cerealis</name>
    <dbReference type="NCBI Taxonomy" id="610337"/>
    <lineage>
        <taxon>Eukaryota</taxon>
        <taxon>Fungi</taxon>
        <taxon>Dikarya</taxon>
        <taxon>Basidiomycota</taxon>
        <taxon>Agaricomycotina</taxon>
        <taxon>Tremellomycetes</taxon>
        <taxon>Filobasidiales</taxon>
        <taxon>Filobasidiaceae</taxon>
        <taxon>Naganishia</taxon>
    </lineage>
</organism>
<dbReference type="Proteomes" id="UP001241377">
    <property type="component" value="Unassembled WGS sequence"/>
</dbReference>
<gene>
    <name evidence="1" type="ORF">QFC19_003939</name>
</gene>
<proteinExistence type="predicted"/>
<evidence type="ECO:0000313" key="1">
    <source>
        <dbReference type="EMBL" id="KAJ9104798.1"/>
    </source>
</evidence>
<name>A0ACC2VZG0_9TREE</name>
<accession>A0ACC2VZG0</accession>
<dbReference type="EMBL" id="JASBWR010000039">
    <property type="protein sequence ID" value="KAJ9104798.1"/>
    <property type="molecule type" value="Genomic_DNA"/>
</dbReference>
<evidence type="ECO:0000313" key="2">
    <source>
        <dbReference type="Proteomes" id="UP001241377"/>
    </source>
</evidence>